<dbReference type="InterPro" id="IPR038475">
    <property type="entry name" value="RecG_C_sf"/>
</dbReference>
<dbReference type="Pfam" id="PF13749">
    <property type="entry name" value="HATPase_c_4"/>
    <property type="match status" value="1"/>
</dbReference>
<dbReference type="Pfam" id="PF04326">
    <property type="entry name" value="SLFN_AlbA_2"/>
    <property type="match status" value="1"/>
</dbReference>
<feature type="region of interest" description="Disordered" evidence="1">
    <location>
        <begin position="570"/>
        <end position="594"/>
    </location>
</feature>
<dbReference type="EMBL" id="SOFY01000044">
    <property type="protein sequence ID" value="TFC47257.1"/>
    <property type="molecule type" value="Genomic_DNA"/>
</dbReference>
<dbReference type="InterPro" id="IPR038461">
    <property type="entry name" value="Schlafen_AlbA_2_dom_sf"/>
</dbReference>
<gene>
    <name evidence="3" type="ORF">E3O49_08500</name>
</gene>
<dbReference type="Proteomes" id="UP000297403">
    <property type="component" value="Unassembled WGS sequence"/>
</dbReference>
<proteinExistence type="predicted"/>
<keyword evidence="4" id="KW-1185">Reference proteome</keyword>
<dbReference type="InterPro" id="IPR007421">
    <property type="entry name" value="Schlafen_AlbA_2_dom"/>
</dbReference>
<name>A0AAQ2HFI9_9MICO</name>
<comment type="caution">
    <text evidence="3">The sequence shown here is derived from an EMBL/GenBank/DDBJ whole genome shotgun (WGS) entry which is preliminary data.</text>
</comment>
<organism evidence="3 4">
    <name type="scientific">Cryobacterium shii</name>
    <dbReference type="NCBI Taxonomy" id="1259235"/>
    <lineage>
        <taxon>Bacteria</taxon>
        <taxon>Bacillati</taxon>
        <taxon>Actinomycetota</taxon>
        <taxon>Actinomycetes</taxon>
        <taxon>Micrococcales</taxon>
        <taxon>Microbacteriaceae</taxon>
        <taxon>Cryobacterium</taxon>
    </lineage>
</organism>
<dbReference type="PANTHER" id="PTHR30595:SF6">
    <property type="entry name" value="SCHLAFEN ALBA-2 DOMAIN-CONTAINING PROTEIN"/>
    <property type="match status" value="1"/>
</dbReference>
<evidence type="ECO:0000256" key="1">
    <source>
        <dbReference type="SAM" id="MobiDB-lite"/>
    </source>
</evidence>
<dbReference type="AlphaFoldDB" id="A0AAQ2HFI9"/>
<sequence>MNDEISAALRAIHSGSAVADKRESVTLDFKRQDNSISDTSNNIADAVVCFANAGGGSVILGVRDRIEGPDAIEGTSLDALALRKRIREVTAPSLDAVVAEFEFEGKRLLEITVQEGLDVYVSRGKVPSRRFNDECIPMTTAEISRLHQERQGGDWSAQDTGRPVQDIDPDAILRVKALLRQLPDETRRAIADADTEFILATLGLITSNGTLTRTASILLCHSDTNPTVEVLVYQHRENMGGEVNAGRRWTGPLLTALVDVLGVIEARVQTTPINLASGQQIQIQDYPLEAVREAVANAVMHGDHRLNRPITIEHSDQSLEVRSPGPLVSGVTPSNILTHPTKPRFPLLADTMRGLGLAEKWGQGVDRMYREMIRSGKKAPTIEVFDGDDPETSVTFSGGSPNARVAKFFSTLPPGVQNDTNALVVVSMLTAKRTVTALEVAPMIQRDIGVTQAELQRLANGEAELIEPTPRTVTRSNPDYRLRASALAGLGSALGYQPRGRSDRDQKIIAHLHEYGSINNATIQRMFDLDVFNARNVIQDLVGREILVRTTKAKSGTAVRYGPGAKFPARVKGRKNTGLSREPATQLDLEIGED</sequence>
<protein>
    <submittedName>
        <fullName evidence="3">Transcriptional regulator</fullName>
    </submittedName>
</protein>
<dbReference type="PANTHER" id="PTHR30595">
    <property type="entry name" value="GLPR-RELATED TRANSCRIPTIONAL REPRESSOR"/>
    <property type="match status" value="1"/>
</dbReference>
<evidence type="ECO:0000313" key="4">
    <source>
        <dbReference type="Proteomes" id="UP000297403"/>
    </source>
</evidence>
<feature type="domain" description="Schlafen AlbA-2" evidence="2">
    <location>
        <begin position="23"/>
        <end position="138"/>
    </location>
</feature>
<reference evidence="3 4" key="1">
    <citation type="submission" date="2019-03" db="EMBL/GenBank/DDBJ databases">
        <title>Genomics of glacier-inhabiting Cryobacterium strains.</title>
        <authorList>
            <person name="Liu Q."/>
            <person name="Xin Y.-H."/>
        </authorList>
    </citation>
    <scope>NUCLEOTIDE SEQUENCE [LARGE SCALE GENOMIC DNA]</scope>
    <source>
        <strain evidence="4">TMT1-22</strain>
    </source>
</reference>
<dbReference type="RefSeq" id="WP_134366823.1">
    <property type="nucleotide sequence ID" value="NZ_SOFY01000044.1"/>
</dbReference>
<accession>A0AAQ2HFI9</accession>
<dbReference type="Gene3D" id="6.10.10.130">
    <property type="match status" value="1"/>
</dbReference>
<evidence type="ECO:0000259" key="2">
    <source>
        <dbReference type="Pfam" id="PF04326"/>
    </source>
</evidence>
<evidence type="ECO:0000313" key="3">
    <source>
        <dbReference type="EMBL" id="TFC47257.1"/>
    </source>
</evidence>
<dbReference type="Gene3D" id="3.30.950.30">
    <property type="entry name" value="Schlafen, AAA domain"/>
    <property type="match status" value="1"/>
</dbReference>
<dbReference type="Gene3D" id="3.30.565.60">
    <property type="match status" value="1"/>
</dbReference>